<accession>A0A433QJP9</accession>
<evidence type="ECO:0000313" key="1">
    <source>
        <dbReference type="EMBL" id="RUS30010.1"/>
    </source>
</evidence>
<keyword evidence="2" id="KW-1185">Reference proteome</keyword>
<comment type="caution">
    <text evidence="1">The sequence shown here is derived from an EMBL/GenBank/DDBJ whole genome shotgun (WGS) entry which is preliminary data.</text>
</comment>
<reference evidence="1 2" key="1">
    <citation type="journal article" date="2018" name="New Phytol.">
        <title>Phylogenomics of Endogonaceae and evolution of mycorrhizas within Mucoromycota.</title>
        <authorList>
            <person name="Chang Y."/>
            <person name="Desiro A."/>
            <person name="Na H."/>
            <person name="Sandor L."/>
            <person name="Lipzen A."/>
            <person name="Clum A."/>
            <person name="Barry K."/>
            <person name="Grigoriev I.V."/>
            <person name="Martin F.M."/>
            <person name="Stajich J.E."/>
            <person name="Smith M.E."/>
            <person name="Bonito G."/>
            <person name="Spatafora J.W."/>
        </authorList>
    </citation>
    <scope>NUCLEOTIDE SEQUENCE [LARGE SCALE GENOMIC DNA]</scope>
    <source>
        <strain evidence="1 2">AD002</strain>
    </source>
</reference>
<organism evidence="1 2">
    <name type="scientific">Jimgerdemannia flammicorona</name>
    <dbReference type="NCBI Taxonomy" id="994334"/>
    <lineage>
        <taxon>Eukaryota</taxon>
        <taxon>Fungi</taxon>
        <taxon>Fungi incertae sedis</taxon>
        <taxon>Mucoromycota</taxon>
        <taxon>Mucoromycotina</taxon>
        <taxon>Endogonomycetes</taxon>
        <taxon>Endogonales</taxon>
        <taxon>Endogonaceae</taxon>
        <taxon>Jimgerdemannia</taxon>
    </lineage>
</organism>
<name>A0A433QJP9_9FUNG</name>
<evidence type="ECO:0000313" key="2">
    <source>
        <dbReference type="Proteomes" id="UP000274822"/>
    </source>
</evidence>
<sequence length="169" mass="19127">MGKLPVLGGSKYAYCSDYPKKQGGKQTRHKYSRAATRFSGYLLPTLHRSCLCSPLSDHLFAQSNAKVQRGIHARFLLAHDFQGFGLPKTVKRSPQPLMPPCRSAQYLSEYPAMNNRKVRDWMTLAVPFASGQHQHRKWLFLIVNSAVLASRLPLLDWGAWGRLTLSLRC</sequence>
<gene>
    <name evidence="1" type="ORF">BC938DRAFT_479961</name>
</gene>
<dbReference type="Proteomes" id="UP000274822">
    <property type="component" value="Unassembled WGS sequence"/>
</dbReference>
<dbReference type="AlphaFoldDB" id="A0A433QJP9"/>
<protein>
    <submittedName>
        <fullName evidence="1">Uncharacterized protein</fullName>
    </submittedName>
</protein>
<proteinExistence type="predicted"/>
<dbReference type="EMBL" id="RBNJ01004401">
    <property type="protein sequence ID" value="RUS30010.1"/>
    <property type="molecule type" value="Genomic_DNA"/>
</dbReference>